<evidence type="ECO:0000259" key="3">
    <source>
        <dbReference type="PROSITE" id="PS50004"/>
    </source>
</evidence>
<proteinExistence type="inferred from homology"/>
<evidence type="ECO:0000256" key="2">
    <source>
        <dbReference type="SAM" id="MobiDB-lite"/>
    </source>
</evidence>
<dbReference type="PANTHER" id="PTHR10857:SF106">
    <property type="entry name" value="C2 DOMAIN-CONTAINING PROTEIN"/>
    <property type="match status" value="1"/>
</dbReference>
<dbReference type="InterPro" id="IPR035892">
    <property type="entry name" value="C2_domain_sf"/>
</dbReference>
<dbReference type="Pfam" id="PF00168">
    <property type="entry name" value="C2"/>
    <property type="match status" value="1"/>
</dbReference>
<dbReference type="Pfam" id="PF07002">
    <property type="entry name" value="Copine"/>
    <property type="match status" value="1"/>
</dbReference>
<dbReference type="SUPFAM" id="SSF53300">
    <property type="entry name" value="vWA-like"/>
    <property type="match status" value="1"/>
</dbReference>
<dbReference type="PANTHER" id="PTHR10857">
    <property type="entry name" value="COPINE"/>
    <property type="match status" value="1"/>
</dbReference>
<dbReference type="SMART" id="SM00327">
    <property type="entry name" value="VWA"/>
    <property type="match status" value="1"/>
</dbReference>
<dbReference type="GO" id="GO:0071277">
    <property type="term" value="P:cellular response to calcium ion"/>
    <property type="evidence" value="ECO:0007669"/>
    <property type="project" value="TreeGrafter"/>
</dbReference>
<dbReference type="Gene3D" id="2.60.40.150">
    <property type="entry name" value="C2 domain"/>
    <property type="match status" value="1"/>
</dbReference>
<comment type="similarity">
    <text evidence="1">Belongs to the copine family.</text>
</comment>
<dbReference type="GO" id="GO:0005886">
    <property type="term" value="C:plasma membrane"/>
    <property type="evidence" value="ECO:0007669"/>
    <property type="project" value="TreeGrafter"/>
</dbReference>
<feature type="region of interest" description="Disordered" evidence="2">
    <location>
        <begin position="53"/>
        <end position="97"/>
    </location>
</feature>
<name>A0A7S1TF43_9RHOD</name>
<dbReference type="AlphaFoldDB" id="A0A7S1TF43"/>
<dbReference type="InterPro" id="IPR045052">
    <property type="entry name" value="Copine"/>
</dbReference>
<sequence>MDVIGRSDPFAILYTRTREVAFAKRIGGMEGVGTRSGSGRSGSMAAMGEVKGRVPGEEGVAEGAETGAEESAKLHRRKSLPAQTQTHHGRQDGFGGGAGGGKMLSALELGWVEVGRTETIQNTLCPRFATSFDMAYFFEKSQEIRVELYDRDAKSEKLSRHDFLGSAETTLAEIVTARGQRLCLELKDETKKLRRKKDLGSVSLLAEEVAGLKMTVSLEFVLIKAKFRWMARKAPFFRISRAREGNEWVVVYTSKVPRANRQGPEVAFKTLKISTHKLNNGDPARPLKVEFFNRSSNGQHILLGSAETTQNLLVEHPGQPIPLIRDRKVVGSFKAVKTSVKREPTFLDYVFGGCDISLLVAIDFTASNGDPRKIGTLHFNDPHSPNEYELALNSVASTLAPYDSDGLIPAYGYGAKLPPNNVVSHCFALNGNPARPECNGLDGLMLAYRQALNNVTLSGPTVFSQILALARNLASEALTQTRQQYTILLILTDGIISDIQSTAQEIVLASSLPLSIVIVGVGAANFEAMEFLDADDKPLSSDGRAMKRDIVQFVPFRRFMNAPGRLAEEVLYEIPHQLLSYMQDHGFQPNPPTESPPNGSQVRTQPENESAVSEGDNEGELLPQPSLNKAVTAPAIQSPVLDTIDQGRPRYPQFPAFVPSE</sequence>
<dbReference type="CDD" id="cd04048">
    <property type="entry name" value="C2A_Copine"/>
    <property type="match status" value="1"/>
</dbReference>
<reference evidence="4" key="1">
    <citation type="submission" date="2021-01" db="EMBL/GenBank/DDBJ databases">
        <authorList>
            <person name="Corre E."/>
            <person name="Pelletier E."/>
            <person name="Niang G."/>
            <person name="Scheremetjew M."/>
            <person name="Finn R."/>
            <person name="Kale V."/>
            <person name="Holt S."/>
            <person name="Cochrane G."/>
            <person name="Meng A."/>
            <person name="Brown T."/>
            <person name="Cohen L."/>
        </authorList>
    </citation>
    <scope>NUCLEOTIDE SEQUENCE</scope>
    <source>
        <strain evidence="4">SAG 36.94</strain>
    </source>
</reference>
<dbReference type="GO" id="GO:0005544">
    <property type="term" value="F:calcium-dependent phospholipid binding"/>
    <property type="evidence" value="ECO:0007669"/>
    <property type="project" value="InterPro"/>
</dbReference>
<feature type="compositionally biased region" description="Polar residues" evidence="2">
    <location>
        <begin position="596"/>
        <end position="611"/>
    </location>
</feature>
<evidence type="ECO:0000256" key="1">
    <source>
        <dbReference type="ARBA" id="ARBA00009048"/>
    </source>
</evidence>
<feature type="region of interest" description="Disordered" evidence="2">
    <location>
        <begin position="583"/>
        <end position="661"/>
    </location>
</feature>
<accession>A0A7S1TF43</accession>
<evidence type="ECO:0000313" key="4">
    <source>
        <dbReference type="EMBL" id="CAD9234184.1"/>
    </source>
</evidence>
<feature type="compositionally biased region" description="Low complexity" evidence="2">
    <location>
        <begin position="57"/>
        <end position="66"/>
    </location>
</feature>
<organism evidence="4">
    <name type="scientific">Compsopogon caeruleus</name>
    <dbReference type="NCBI Taxonomy" id="31354"/>
    <lineage>
        <taxon>Eukaryota</taxon>
        <taxon>Rhodophyta</taxon>
        <taxon>Compsopogonophyceae</taxon>
        <taxon>Compsopogonales</taxon>
        <taxon>Compsopogonaceae</taxon>
        <taxon>Compsopogon</taxon>
    </lineage>
</organism>
<dbReference type="EMBL" id="HBGH01011304">
    <property type="protein sequence ID" value="CAD9234184.1"/>
    <property type="molecule type" value="Transcribed_RNA"/>
</dbReference>
<dbReference type="InterPro" id="IPR036465">
    <property type="entry name" value="vWFA_dom_sf"/>
</dbReference>
<dbReference type="InterPro" id="IPR000008">
    <property type="entry name" value="C2_dom"/>
</dbReference>
<gene>
    <name evidence="4" type="ORF">CCAE0312_LOCUS6272</name>
</gene>
<dbReference type="InterPro" id="IPR010734">
    <property type="entry name" value="Copine_C"/>
</dbReference>
<dbReference type="PROSITE" id="PS50004">
    <property type="entry name" value="C2"/>
    <property type="match status" value="1"/>
</dbReference>
<dbReference type="InterPro" id="IPR002035">
    <property type="entry name" value="VWF_A"/>
</dbReference>
<protein>
    <recommendedName>
        <fullName evidence="3">C2 domain-containing protein</fullName>
    </recommendedName>
</protein>
<dbReference type="SUPFAM" id="SSF49562">
    <property type="entry name" value="C2 domain (Calcium/lipid-binding domain, CaLB)"/>
    <property type="match status" value="1"/>
</dbReference>
<feature type="domain" description="C2" evidence="3">
    <location>
        <begin position="1"/>
        <end position="184"/>
    </location>
</feature>